<dbReference type="STRING" id="2903.R1EEI2"/>
<accession>A0A0D3JD26</accession>
<dbReference type="PANTHER" id="PTHR10457:SF7">
    <property type="entry name" value="GALACTOKINASE-RELATED"/>
    <property type="match status" value="1"/>
</dbReference>
<evidence type="ECO:0000313" key="6">
    <source>
        <dbReference type="EnsemblProtists" id="EOD21411"/>
    </source>
</evidence>
<dbReference type="KEGG" id="ehx:EMIHUDRAFT_469808"/>
<dbReference type="Pfam" id="PF00288">
    <property type="entry name" value="GHMP_kinases_N"/>
    <property type="match status" value="1"/>
</dbReference>
<protein>
    <recommendedName>
        <fullName evidence="5">GHMP kinase N-terminal domain-containing protein</fullName>
    </recommendedName>
</protein>
<keyword evidence="7" id="KW-1185">Reference proteome</keyword>
<sequence>MAFSAIEDLEEYMASERTVELFVPGRICLMGEHSDWAGSYRRFNSSLLPGMCLVSGTNQGLYARACRHPSKLIVTSIDQGGNVCGPTEFSMDPQALLAAAATGDHFSYVAGVAYQILVRCHVSGLVLHNYKTDLPARKGLSSSAAACVLAARAFNRVYDLKLTVRGEMDLGYHGEITTPSQCGRMDQCCAFGPRPVLMTFDGDRLDCEELSLKSTLHLVIVELDGTKDTTVILQRLTKCYPVPDDDAQRGVHELLGAINQRIVRAAMAALDCGDMAALGALMDEAQEHFDRLATPLCPSQLTAPNLHRVLRHEPLRKHIFGAKGVGSQGDGCAQLLCRSATDAEAAMRIVETELGMRTMPLQIGASRPVGQAVVPAASFSAASFPASRTTPPALFPLLDADGILKPAILLLVEQAVDAGLAKVVIVVSPEHKGHFEALFTPPRHTSSSHLLMARLPPRLQRYAEKIREVGAKVELAPTLLLLGDHLYTTAHPEGTSCVRQLLAAYTGTSVMALQRTAEAQPAPARFLPASSPPPRSLLGTFPAGTRAPAFLETVNALAPSLESVSPSEEEYLEPRTGYLLDLALPSSRVAIEVVTECLILRPRAMQVINCAAWHGPIRSPAAAAPVGPVGGGAAAPPPQRWNKYYSPPASAAAPNGREAREARAAAAATQWGGPGQPWGGRELRMPGPGPPAAGASAGGQRYVPPRCI</sequence>
<dbReference type="SUPFAM" id="SSF55060">
    <property type="entry name" value="GHMP Kinase, C-terminal domain"/>
    <property type="match status" value="1"/>
</dbReference>
<dbReference type="Gene3D" id="3.30.230.10">
    <property type="match status" value="1"/>
</dbReference>
<dbReference type="AlphaFoldDB" id="A0A0D3JD26"/>
<dbReference type="Gene3D" id="3.30.70.890">
    <property type="entry name" value="GHMP kinase, C-terminal domain"/>
    <property type="match status" value="1"/>
</dbReference>
<evidence type="ECO:0000256" key="1">
    <source>
        <dbReference type="ARBA" id="ARBA00006566"/>
    </source>
</evidence>
<name>A0A0D3JD26_EMIH1</name>
<dbReference type="eggNOG" id="ENOG502QPZV">
    <property type="taxonomic scope" value="Eukaryota"/>
</dbReference>
<dbReference type="SUPFAM" id="SSF53448">
    <property type="entry name" value="Nucleotide-diphospho-sugar transferases"/>
    <property type="match status" value="1"/>
</dbReference>
<dbReference type="GeneID" id="17266956"/>
<dbReference type="GO" id="GO:0004335">
    <property type="term" value="F:galactokinase activity"/>
    <property type="evidence" value="ECO:0007669"/>
    <property type="project" value="TreeGrafter"/>
</dbReference>
<evidence type="ECO:0000313" key="7">
    <source>
        <dbReference type="Proteomes" id="UP000013827"/>
    </source>
</evidence>
<evidence type="ECO:0000256" key="4">
    <source>
        <dbReference type="SAM" id="MobiDB-lite"/>
    </source>
</evidence>
<dbReference type="InterPro" id="IPR036554">
    <property type="entry name" value="GHMP_kinase_C_sf"/>
</dbReference>
<keyword evidence="3" id="KW-0067">ATP-binding</keyword>
<feature type="region of interest" description="Disordered" evidence="4">
    <location>
        <begin position="648"/>
        <end position="708"/>
    </location>
</feature>
<dbReference type="GO" id="GO:0005829">
    <property type="term" value="C:cytosol"/>
    <property type="evidence" value="ECO:0007669"/>
    <property type="project" value="TreeGrafter"/>
</dbReference>
<dbReference type="PaxDb" id="2903-EOD21411"/>
<dbReference type="EnsemblProtists" id="EOD21411">
    <property type="protein sequence ID" value="EOD21411"/>
    <property type="gene ID" value="EMIHUDRAFT_469808"/>
</dbReference>
<dbReference type="HOGENOM" id="CLU_028462_0_0_1"/>
<dbReference type="Gene3D" id="3.90.550.10">
    <property type="entry name" value="Spore Coat Polysaccharide Biosynthesis Protein SpsA, Chain A"/>
    <property type="match status" value="1"/>
</dbReference>
<proteinExistence type="inferred from homology"/>
<dbReference type="GO" id="GO:0005524">
    <property type="term" value="F:ATP binding"/>
    <property type="evidence" value="ECO:0007669"/>
    <property type="project" value="UniProtKB-KW"/>
</dbReference>
<organism evidence="6 7">
    <name type="scientific">Emiliania huxleyi (strain CCMP1516)</name>
    <dbReference type="NCBI Taxonomy" id="280463"/>
    <lineage>
        <taxon>Eukaryota</taxon>
        <taxon>Haptista</taxon>
        <taxon>Haptophyta</taxon>
        <taxon>Prymnesiophyceae</taxon>
        <taxon>Isochrysidales</taxon>
        <taxon>Noelaerhabdaceae</taxon>
        <taxon>Emiliania</taxon>
    </lineage>
</organism>
<dbReference type="InterPro" id="IPR014721">
    <property type="entry name" value="Ribsml_uS5_D2-typ_fold_subgr"/>
</dbReference>
<dbReference type="Proteomes" id="UP000013827">
    <property type="component" value="Unassembled WGS sequence"/>
</dbReference>
<comment type="similarity">
    <text evidence="1">Belongs to the GHMP kinase family. GalK subfamily.</text>
</comment>
<dbReference type="InterPro" id="IPR020568">
    <property type="entry name" value="Ribosomal_Su5_D2-typ_SF"/>
</dbReference>
<keyword evidence="2" id="KW-0547">Nucleotide-binding</keyword>
<dbReference type="InterPro" id="IPR029044">
    <property type="entry name" value="Nucleotide-diphossugar_trans"/>
</dbReference>
<dbReference type="PRINTS" id="PR00959">
    <property type="entry name" value="MEVGALKINASE"/>
</dbReference>
<dbReference type="InterPro" id="IPR006204">
    <property type="entry name" value="GHMP_kinase_N_dom"/>
</dbReference>
<feature type="domain" description="GHMP kinase N-terminal" evidence="5">
    <location>
        <begin position="109"/>
        <end position="190"/>
    </location>
</feature>
<reference evidence="7" key="1">
    <citation type="journal article" date="2013" name="Nature">
        <title>Pan genome of the phytoplankton Emiliania underpins its global distribution.</title>
        <authorList>
            <person name="Read B.A."/>
            <person name="Kegel J."/>
            <person name="Klute M.J."/>
            <person name="Kuo A."/>
            <person name="Lefebvre S.C."/>
            <person name="Maumus F."/>
            <person name="Mayer C."/>
            <person name="Miller J."/>
            <person name="Monier A."/>
            <person name="Salamov A."/>
            <person name="Young J."/>
            <person name="Aguilar M."/>
            <person name="Claverie J.M."/>
            <person name="Frickenhaus S."/>
            <person name="Gonzalez K."/>
            <person name="Herman E.K."/>
            <person name="Lin Y.C."/>
            <person name="Napier J."/>
            <person name="Ogata H."/>
            <person name="Sarno A.F."/>
            <person name="Shmutz J."/>
            <person name="Schroeder D."/>
            <person name="de Vargas C."/>
            <person name="Verret F."/>
            <person name="von Dassow P."/>
            <person name="Valentin K."/>
            <person name="Van de Peer Y."/>
            <person name="Wheeler G."/>
            <person name="Dacks J.B."/>
            <person name="Delwiche C.F."/>
            <person name="Dyhrman S.T."/>
            <person name="Glockner G."/>
            <person name="John U."/>
            <person name="Richards T."/>
            <person name="Worden A.Z."/>
            <person name="Zhang X."/>
            <person name="Grigoriev I.V."/>
            <person name="Allen A.E."/>
            <person name="Bidle K."/>
            <person name="Borodovsky M."/>
            <person name="Bowler C."/>
            <person name="Brownlee C."/>
            <person name="Cock J.M."/>
            <person name="Elias M."/>
            <person name="Gladyshev V.N."/>
            <person name="Groth M."/>
            <person name="Guda C."/>
            <person name="Hadaegh A."/>
            <person name="Iglesias-Rodriguez M.D."/>
            <person name="Jenkins J."/>
            <person name="Jones B.M."/>
            <person name="Lawson T."/>
            <person name="Leese F."/>
            <person name="Lindquist E."/>
            <person name="Lobanov A."/>
            <person name="Lomsadze A."/>
            <person name="Malik S.B."/>
            <person name="Marsh M.E."/>
            <person name="Mackinder L."/>
            <person name="Mock T."/>
            <person name="Mueller-Roeber B."/>
            <person name="Pagarete A."/>
            <person name="Parker M."/>
            <person name="Probert I."/>
            <person name="Quesneville H."/>
            <person name="Raines C."/>
            <person name="Rensing S.A."/>
            <person name="Riano-Pachon D.M."/>
            <person name="Richier S."/>
            <person name="Rokitta S."/>
            <person name="Shiraiwa Y."/>
            <person name="Soanes D.M."/>
            <person name="van der Giezen M."/>
            <person name="Wahlund T.M."/>
            <person name="Williams B."/>
            <person name="Wilson W."/>
            <person name="Wolfe G."/>
            <person name="Wurch L.L."/>
        </authorList>
    </citation>
    <scope>NUCLEOTIDE SEQUENCE</scope>
</reference>
<dbReference type="RefSeq" id="XP_005773840.1">
    <property type="nucleotide sequence ID" value="XM_005773783.1"/>
</dbReference>
<dbReference type="PANTHER" id="PTHR10457">
    <property type="entry name" value="MEVALONATE KINASE/GALACTOKINASE"/>
    <property type="match status" value="1"/>
</dbReference>
<evidence type="ECO:0000259" key="5">
    <source>
        <dbReference type="Pfam" id="PF00288"/>
    </source>
</evidence>
<dbReference type="GO" id="GO:0006012">
    <property type="term" value="P:galactose metabolic process"/>
    <property type="evidence" value="ECO:0007669"/>
    <property type="project" value="TreeGrafter"/>
</dbReference>
<dbReference type="SUPFAM" id="SSF54211">
    <property type="entry name" value="Ribosomal protein S5 domain 2-like"/>
    <property type="match status" value="1"/>
</dbReference>
<evidence type="ECO:0000256" key="2">
    <source>
        <dbReference type="ARBA" id="ARBA00022741"/>
    </source>
</evidence>
<evidence type="ECO:0000256" key="3">
    <source>
        <dbReference type="ARBA" id="ARBA00022840"/>
    </source>
</evidence>
<reference evidence="6" key="2">
    <citation type="submission" date="2024-10" db="UniProtKB">
        <authorList>
            <consortium name="EnsemblProtists"/>
        </authorList>
    </citation>
    <scope>IDENTIFICATION</scope>
</reference>